<dbReference type="Pfam" id="PF01345">
    <property type="entry name" value="DUF11"/>
    <property type="match status" value="1"/>
</dbReference>
<reference evidence="3 4" key="1">
    <citation type="submission" date="2024-09" db="EMBL/GenBank/DDBJ databases">
        <authorList>
            <person name="Pan X."/>
        </authorList>
    </citation>
    <scope>NUCLEOTIDE SEQUENCE [LARGE SCALE GENOMIC DNA]</scope>
    <source>
        <strain evidence="3 4">B2969</strain>
    </source>
</reference>
<feature type="domain" description="DUF11" evidence="2">
    <location>
        <begin position="51"/>
        <end position="150"/>
    </location>
</feature>
<name>A0ABW7Q8X9_9MICO</name>
<feature type="signal peptide" evidence="1">
    <location>
        <begin position="1"/>
        <end position="27"/>
    </location>
</feature>
<dbReference type="RefSeq" id="WP_396639965.1">
    <property type="nucleotide sequence ID" value="NZ_JBIQWL010000002.1"/>
</dbReference>
<evidence type="ECO:0000313" key="4">
    <source>
        <dbReference type="Proteomes" id="UP001610861"/>
    </source>
</evidence>
<dbReference type="EMBL" id="JBIQWL010000002">
    <property type="protein sequence ID" value="MFH8250019.1"/>
    <property type="molecule type" value="Genomic_DNA"/>
</dbReference>
<feature type="chain" id="PRO_5046755950" description="DUF11 domain-containing protein" evidence="1">
    <location>
        <begin position="28"/>
        <end position="158"/>
    </location>
</feature>
<dbReference type="Proteomes" id="UP001610861">
    <property type="component" value="Unassembled WGS sequence"/>
</dbReference>
<keyword evidence="1" id="KW-0732">Signal</keyword>
<evidence type="ECO:0000256" key="1">
    <source>
        <dbReference type="SAM" id="SignalP"/>
    </source>
</evidence>
<protein>
    <recommendedName>
        <fullName evidence="2">DUF11 domain-containing protein</fullName>
    </recommendedName>
</protein>
<organism evidence="3 4">
    <name type="scientific">Microbacterium alkaliflavum</name>
    <dbReference type="NCBI Taxonomy" id="3248839"/>
    <lineage>
        <taxon>Bacteria</taxon>
        <taxon>Bacillati</taxon>
        <taxon>Actinomycetota</taxon>
        <taxon>Actinomycetes</taxon>
        <taxon>Micrococcales</taxon>
        <taxon>Microbacteriaceae</taxon>
        <taxon>Microbacterium</taxon>
    </lineage>
</organism>
<accession>A0ABW7Q8X9</accession>
<dbReference type="InterPro" id="IPR001434">
    <property type="entry name" value="OmcB-like_DUF11"/>
</dbReference>
<sequence>MFRSTRASRAATALVGLGALLMPLAVAAPANAEAPPPTGADLSVIFPDGQPSTAVRGEVYTYAVLVINDGPQTATRVRTEVVLPPGAELLDVGNSPTVKDRRVIWLWPSLPQGGLGYSFTVRFTSTGPARAFAAVISDAVDPRPLDNLATDVVTVRAP</sequence>
<gene>
    <name evidence="3" type="ORF">ACH3VR_06610</name>
</gene>
<proteinExistence type="predicted"/>
<comment type="caution">
    <text evidence="3">The sequence shown here is derived from an EMBL/GenBank/DDBJ whole genome shotgun (WGS) entry which is preliminary data.</text>
</comment>
<evidence type="ECO:0000259" key="2">
    <source>
        <dbReference type="Pfam" id="PF01345"/>
    </source>
</evidence>
<keyword evidence="4" id="KW-1185">Reference proteome</keyword>
<evidence type="ECO:0000313" key="3">
    <source>
        <dbReference type="EMBL" id="MFH8250019.1"/>
    </source>
</evidence>